<dbReference type="Gene3D" id="3.20.80.10">
    <property type="entry name" value="Regulatory factor, effector binding domain"/>
    <property type="match status" value="1"/>
</dbReference>
<accession>A0A1M5NZF2</accession>
<dbReference type="PROSITE" id="PS50937">
    <property type="entry name" value="HTH_MERR_2"/>
    <property type="match status" value="1"/>
</dbReference>
<name>A0A1M5NZF2_9FIRM</name>
<dbReference type="GO" id="GO:0003700">
    <property type="term" value="F:DNA-binding transcription factor activity"/>
    <property type="evidence" value="ECO:0007669"/>
    <property type="project" value="InterPro"/>
</dbReference>
<dbReference type="PANTHER" id="PTHR30204">
    <property type="entry name" value="REDOX-CYCLING DRUG-SENSING TRANSCRIPTIONAL ACTIVATOR SOXR"/>
    <property type="match status" value="1"/>
</dbReference>
<gene>
    <name evidence="6" type="ORF">SAMN04488530_11237</name>
</gene>
<evidence type="ECO:0000256" key="3">
    <source>
        <dbReference type="ARBA" id="ARBA00023125"/>
    </source>
</evidence>
<dbReference type="Pfam" id="PF13411">
    <property type="entry name" value="MerR_1"/>
    <property type="match status" value="1"/>
</dbReference>
<keyword evidence="1" id="KW-0678">Repressor</keyword>
<reference evidence="7" key="1">
    <citation type="submission" date="2016-11" db="EMBL/GenBank/DDBJ databases">
        <authorList>
            <person name="Varghese N."/>
            <person name="Submissions S."/>
        </authorList>
    </citation>
    <scope>NUCLEOTIDE SEQUENCE [LARGE SCALE GENOMIC DNA]</scope>
    <source>
        <strain evidence="7">DSM 2635</strain>
    </source>
</reference>
<evidence type="ECO:0000259" key="5">
    <source>
        <dbReference type="PROSITE" id="PS50937"/>
    </source>
</evidence>
<keyword evidence="2" id="KW-0805">Transcription regulation</keyword>
<sequence length="280" mass="33147">MAIIKRKYYKTGELSKIYKIGRDSIKYYEKLGLLNPDRDTNSYRMYTIKDICNLNLIRELRSLDFSMQRIKEYLQNRNINSTKNMLQEEISLIDEKLNELASHKESLKKRLSSIDNTINHTNFNRIELLYMPKRKALTINTNVTFDENVDFLIQRLNEKFDDKFYLLGNSNFGAVFDSKSISKGIFNNFKYIFCLLDDDATNYNFVLEEGYYVTYTYKGDYKKSSQILPMLHKFITANNYTILGDPVEIYKIDIYETALEDEYVTQVQIPVKLLSELYFV</sequence>
<dbReference type="SMART" id="SM00422">
    <property type="entry name" value="HTH_MERR"/>
    <property type="match status" value="1"/>
</dbReference>
<dbReference type="AlphaFoldDB" id="A0A1M5NZF2"/>
<evidence type="ECO:0000256" key="1">
    <source>
        <dbReference type="ARBA" id="ARBA00022491"/>
    </source>
</evidence>
<dbReference type="SUPFAM" id="SSF55136">
    <property type="entry name" value="Probable bacterial effector-binding domain"/>
    <property type="match status" value="1"/>
</dbReference>
<evidence type="ECO:0000313" key="7">
    <source>
        <dbReference type="Proteomes" id="UP000243255"/>
    </source>
</evidence>
<keyword evidence="4" id="KW-0804">Transcription</keyword>
<evidence type="ECO:0000256" key="2">
    <source>
        <dbReference type="ARBA" id="ARBA00023015"/>
    </source>
</evidence>
<dbReference type="RefSeq" id="WP_242948844.1">
    <property type="nucleotide sequence ID" value="NZ_BAABCH010000099.1"/>
</dbReference>
<dbReference type="InterPro" id="IPR000551">
    <property type="entry name" value="MerR-type_HTH_dom"/>
</dbReference>
<dbReference type="InterPro" id="IPR047057">
    <property type="entry name" value="MerR_fam"/>
</dbReference>
<dbReference type="InterPro" id="IPR010499">
    <property type="entry name" value="AraC_E-bd"/>
</dbReference>
<keyword evidence="7" id="KW-1185">Reference proteome</keyword>
<proteinExistence type="predicted"/>
<dbReference type="EMBL" id="FQWX01000012">
    <property type="protein sequence ID" value="SHG94847.1"/>
    <property type="molecule type" value="Genomic_DNA"/>
</dbReference>
<keyword evidence="3 6" id="KW-0238">DNA-binding</keyword>
<dbReference type="Gene3D" id="1.10.1660.10">
    <property type="match status" value="1"/>
</dbReference>
<dbReference type="GO" id="GO:0003677">
    <property type="term" value="F:DNA binding"/>
    <property type="evidence" value="ECO:0007669"/>
    <property type="project" value="UniProtKB-KW"/>
</dbReference>
<dbReference type="CDD" id="cd00592">
    <property type="entry name" value="HTH_MerR-like"/>
    <property type="match status" value="1"/>
</dbReference>
<dbReference type="Pfam" id="PF06445">
    <property type="entry name" value="GyrI-like"/>
    <property type="match status" value="1"/>
</dbReference>
<dbReference type="InterPro" id="IPR011256">
    <property type="entry name" value="Reg_factor_effector_dom_sf"/>
</dbReference>
<dbReference type="SMART" id="SM00871">
    <property type="entry name" value="AraC_E_bind"/>
    <property type="match status" value="1"/>
</dbReference>
<feature type="domain" description="HTH merR-type" evidence="5">
    <location>
        <begin position="8"/>
        <end position="76"/>
    </location>
</feature>
<evidence type="ECO:0000313" key="6">
    <source>
        <dbReference type="EMBL" id="SHG94847.1"/>
    </source>
</evidence>
<dbReference type="PANTHER" id="PTHR30204:SF69">
    <property type="entry name" value="MERR-FAMILY TRANSCRIPTIONAL REGULATOR"/>
    <property type="match status" value="1"/>
</dbReference>
<dbReference type="Proteomes" id="UP000243255">
    <property type="component" value="Unassembled WGS sequence"/>
</dbReference>
<dbReference type="STRING" id="1121321.SAMN04488530_11237"/>
<dbReference type="SUPFAM" id="SSF46955">
    <property type="entry name" value="Putative DNA-binding domain"/>
    <property type="match status" value="1"/>
</dbReference>
<organism evidence="6 7">
    <name type="scientific">Asaccharospora irregularis DSM 2635</name>
    <dbReference type="NCBI Taxonomy" id="1121321"/>
    <lineage>
        <taxon>Bacteria</taxon>
        <taxon>Bacillati</taxon>
        <taxon>Bacillota</taxon>
        <taxon>Clostridia</taxon>
        <taxon>Peptostreptococcales</taxon>
        <taxon>Peptostreptococcaceae</taxon>
        <taxon>Asaccharospora</taxon>
    </lineage>
</organism>
<protein>
    <submittedName>
        <fullName evidence="6">DNA-binding transcriptional regulator, MerR family</fullName>
    </submittedName>
</protein>
<dbReference type="InterPro" id="IPR029442">
    <property type="entry name" value="GyrI-like"/>
</dbReference>
<dbReference type="InterPro" id="IPR009061">
    <property type="entry name" value="DNA-bd_dom_put_sf"/>
</dbReference>
<evidence type="ECO:0000256" key="4">
    <source>
        <dbReference type="ARBA" id="ARBA00023163"/>
    </source>
</evidence>